<evidence type="ECO:0000313" key="1">
    <source>
        <dbReference type="EMBL" id="EGF29235.1"/>
    </source>
</evidence>
<comment type="caution">
    <text evidence="1">The sequence shown here is derived from an EMBL/GenBank/DDBJ whole genome shotgun (WGS) entry which is preliminary data.</text>
</comment>
<reference evidence="1 2" key="1">
    <citation type="journal article" date="2013" name="Mar. Genomics">
        <title>Expression of sulfatases in Rhodopirellula baltica and the diversity of sulfatases in the genus Rhodopirellula.</title>
        <authorList>
            <person name="Wegner C.E."/>
            <person name="Richter-Heitmann T."/>
            <person name="Klindworth A."/>
            <person name="Klockow C."/>
            <person name="Richter M."/>
            <person name="Achstetter T."/>
            <person name="Glockner F.O."/>
            <person name="Harder J."/>
        </authorList>
    </citation>
    <scope>NUCLEOTIDE SEQUENCE [LARGE SCALE GENOMIC DNA]</scope>
    <source>
        <strain evidence="1 2">WH47</strain>
    </source>
</reference>
<accession>F2AM83</accession>
<name>F2AM83_RHOBT</name>
<dbReference type="Proteomes" id="UP000006222">
    <property type="component" value="Unassembled WGS sequence"/>
</dbReference>
<evidence type="ECO:0000313" key="2">
    <source>
        <dbReference type="Proteomes" id="UP000006222"/>
    </source>
</evidence>
<dbReference type="EMBL" id="AFAR01000047">
    <property type="protein sequence ID" value="EGF29235.1"/>
    <property type="molecule type" value="Genomic_DNA"/>
</dbReference>
<protein>
    <submittedName>
        <fullName evidence="1">Uncharacterized protein</fullName>
    </submittedName>
</protein>
<gene>
    <name evidence="1" type="ORF">RBWH47_02643</name>
</gene>
<organism evidence="1 2">
    <name type="scientific">Rhodopirellula baltica WH47</name>
    <dbReference type="NCBI Taxonomy" id="991778"/>
    <lineage>
        <taxon>Bacteria</taxon>
        <taxon>Pseudomonadati</taxon>
        <taxon>Planctomycetota</taxon>
        <taxon>Planctomycetia</taxon>
        <taxon>Pirellulales</taxon>
        <taxon>Pirellulaceae</taxon>
        <taxon>Rhodopirellula</taxon>
    </lineage>
</organism>
<proteinExistence type="predicted"/>
<sequence>MARDPTVSILASQSFNAASRTSPKLIPRTVSPIQMPHSEACQNENKPT</sequence>
<dbReference type="AlphaFoldDB" id="F2AM83"/>